<evidence type="ECO:0000256" key="2">
    <source>
        <dbReference type="ARBA" id="ARBA00012400"/>
    </source>
</evidence>
<protein>
    <recommendedName>
        <fullName evidence="2">precorrin-2 dehydrogenase</fullName>
        <ecNumber evidence="2">1.3.1.76</ecNumber>
    </recommendedName>
</protein>
<dbReference type="SUPFAM" id="SSF51735">
    <property type="entry name" value="NAD(P)-binding Rossmann-fold domains"/>
    <property type="match status" value="1"/>
</dbReference>
<evidence type="ECO:0000256" key="5">
    <source>
        <dbReference type="ARBA" id="ARBA00023244"/>
    </source>
</evidence>
<dbReference type="InterPro" id="IPR036291">
    <property type="entry name" value="NAD(P)-bd_dom_sf"/>
</dbReference>
<dbReference type="NCBIfam" id="TIGR01470">
    <property type="entry name" value="cysG_Nterm"/>
    <property type="match status" value="1"/>
</dbReference>
<reference evidence="7" key="2">
    <citation type="submission" date="2022-06" db="EMBL/GenBank/DDBJ databases">
        <title>Thermospira aquatica gen. nov., sp. nov.</title>
        <authorList>
            <person name="Ben Ali Gam Z."/>
            <person name="Labat M."/>
        </authorList>
    </citation>
    <scope>NUCLEOTIDE SEQUENCE</scope>
    <source>
        <strain evidence="7">F1F22</strain>
    </source>
</reference>
<evidence type="ECO:0000313" key="7">
    <source>
        <dbReference type="EMBL" id="URA09224.1"/>
    </source>
</evidence>
<sequence>MTFLPIAINIEGKKILIIGGGKVAFQKANILSLYTRNITFLALEFIPEIQTHFSDCVFLKRAYKKCYLKKFFLVYACTNDNTLNQQIAADAKKLSILVNVCDSPEFCDFISPAIYKKKNVSIAVTTNGTSAKQSVFLRNTIKEFLENAGF</sequence>
<dbReference type="EC" id="1.3.1.76" evidence="2"/>
<dbReference type="PANTHER" id="PTHR35330:SF1">
    <property type="entry name" value="SIROHEME BIOSYNTHESIS PROTEIN MET8"/>
    <property type="match status" value="1"/>
</dbReference>
<dbReference type="InterPro" id="IPR028161">
    <property type="entry name" value="Met8-like"/>
</dbReference>
<gene>
    <name evidence="7" type="ORF">KDW03_06875</name>
</gene>
<dbReference type="GO" id="GO:0043115">
    <property type="term" value="F:precorrin-2 dehydrogenase activity"/>
    <property type="evidence" value="ECO:0007669"/>
    <property type="project" value="UniProtKB-EC"/>
</dbReference>
<dbReference type="Pfam" id="PF13241">
    <property type="entry name" value="NAD_binding_7"/>
    <property type="match status" value="1"/>
</dbReference>
<comment type="catalytic activity">
    <reaction evidence="6">
        <text>precorrin-2 + NAD(+) = sirohydrochlorin + NADH + 2 H(+)</text>
        <dbReference type="Rhea" id="RHEA:15613"/>
        <dbReference type="ChEBI" id="CHEBI:15378"/>
        <dbReference type="ChEBI" id="CHEBI:57540"/>
        <dbReference type="ChEBI" id="CHEBI:57945"/>
        <dbReference type="ChEBI" id="CHEBI:58351"/>
        <dbReference type="ChEBI" id="CHEBI:58827"/>
        <dbReference type="EC" id="1.3.1.76"/>
    </reaction>
</comment>
<keyword evidence="5" id="KW-0627">Porphyrin biosynthesis</keyword>
<evidence type="ECO:0000256" key="6">
    <source>
        <dbReference type="ARBA" id="ARBA00047561"/>
    </source>
</evidence>
<accession>A0AAX3BAD6</accession>
<keyword evidence="8" id="KW-1185">Reference proteome</keyword>
<dbReference type="KEGG" id="taqu:KDW03_06875"/>
<proteinExistence type="predicted"/>
<keyword evidence="4" id="KW-0520">NAD</keyword>
<keyword evidence="3" id="KW-0560">Oxidoreductase</keyword>
<name>A0AAX3BAD6_9SPIR</name>
<dbReference type="InterPro" id="IPR006367">
    <property type="entry name" value="Sirohaem_synthase_N"/>
</dbReference>
<dbReference type="EMBL" id="CP073355">
    <property type="protein sequence ID" value="URA09224.1"/>
    <property type="molecule type" value="Genomic_DNA"/>
</dbReference>
<evidence type="ECO:0000256" key="4">
    <source>
        <dbReference type="ARBA" id="ARBA00023027"/>
    </source>
</evidence>
<evidence type="ECO:0000313" key="8">
    <source>
        <dbReference type="Proteomes" id="UP001056539"/>
    </source>
</evidence>
<evidence type="ECO:0000256" key="3">
    <source>
        <dbReference type="ARBA" id="ARBA00023002"/>
    </source>
</evidence>
<dbReference type="RefSeq" id="WP_271434350.1">
    <property type="nucleotide sequence ID" value="NZ_CP073355.1"/>
</dbReference>
<dbReference type="GO" id="GO:0019354">
    <property type="term" value="P:siroheme biosynthetic process"/>
    <property type="evidence" value="ECO:0007669"/>
    <property type="project" value="InterPro"/>
</dbReference>
<reference evidence="7" key="1">
    <citation type="submission" date="2021-04" db="EMBL/GenBank/DDBJ databases">
        <authorList>
            <person name="Postec A."/>
        </authorList>
    </citation>
    <scope>NUCLEOTIDE SEQUENCE</scope>
    <source>
        <strain evidence="7">F1F22</strain>
    </source>
</reference>
<dbReference type="GO" id="GO:0004325">
    <property type="term" value="F:ferrochelatase activity"/>
    <property type="evidence" value="ECO:0007669"/>
    <property type="project" value="InterPro"/>
</dbReference>
<dbReference type="SUPFAM" id="SSF75615">
    <property type="entry name" value="Siroheme synthase middle domains-like"/>
    <property type="match status" value="1"/>
</dbReference>
<dbReference type="AlphaFoldDB" id="A0AAX3BAD6"/>
<dbReference type="Proteomes" id="UP001056539">
    <property type="component" value="Chromosome"/>
</dbReference>
<organism evidence="7 8">
    <name type="scientific">Thermospira aquatica</name>
    <dbReference type="NCBI Taxonomy" id="2828656"/>
    <lineage>
        <taxon>Bacteria</taxon>
        <taxon>Pseudomonadati</taxon>
        <taxon>Spirochaetota</taxon>
        <taxon>Spirochaetia</taxon>
        <taxon>Brevinematales</taxon>
        <taxon>Thermospiraceae</taxon>
        <taxon>Thermospira</taxon>
    </lineage>
</organism>
<dbReference type="PANTHER" id="PTHR35330">
    <property type="entry name" value="SIROHEME BIOSYNTHESIS PROTEIN MET8"/>
    <property type="match status" value="1"/>
</dbReference>
<dbReference type="Gene3D" id="3.40.50.720">
    <property type="entry name" value="NAD(P)-binding Rossmann-like Domain"/>
    <property type="match status" value="1"/>
</dbReference>
<comment type="pathway">
    <text evidence="1">Porphyrin-containing compound metabolism; siroheme biosynthesis; sirohydrochlorin from precorrin-2: step 1/1.</text>
</comment>
<evidence type="ECO:0000256" key="1">
    <source>
        <dbReference type="ARBA" id="ARBA00005010"/>
    </source>
</evidence>